<dbReference type="OrthoDB" id="7830113at2"/>
<geneLocation type="plasmid" evidence="2 3">
    <name>pOA238_118</name>
</geneLocation>
<name>M9RXV0_9RHOB</name>
<keyword evidence="3" id="KW-1185">Reference proteome</keyword>
<evidence type="ECO:0000256" key="1">
    <source>
        <dbReference type="SAM" id="Phobius"/>
    </source>
</evidence>
<dbReference type="HOGENOM" id="CLU_1110696_0_0_5"/>
<feature type="transmembrane region" description="Helical" evidence="1">
    <location>
        <begin position="162"/>
        <end position="187"/>
    </location>
</feature>
<proteinExistence type="predicted"/>
<dbReference type="Proteomes" id="UP000004688">
    <property type="component" value="Plasmid pOA238_118"/>
</dbReference>
<keyword evidence="2" id="KW-0614">Plasmid</keyword>
<dbReference type="Gene3D" id="2.30.42.10">
    <property type="match status" value="1"/>
</dbReference>
<dbReference type="SUPFAM" id="SSF50156">
    <property type="entry name" value="PDZ domain-like"/>
    <property type="match status" value="1"/>
</dbReference>
<sequence length="253" mass="28230">MTADVENQAVGVVEHLPSGPLKLTDTKGTHLQVEYQLAADDVIVAVNGKPWTQLSSVRDTIKNALDFGRRPVLVTVSRDGKIFSVFLSNPIESGSKVLLDEEAEPFQNVTPAISIQDIRMLSNYTIVANQENSADVLEMRKTFGAMAFSPFWLIARRLWEPLIALVCATLTAFAVNTIFGTVVYLAMCVYIGRRQIQLSLTSMMRDGLYKKMVLAARDELEAQNVAHNFHEHLRFKFSNQEMAVGVKLEVEII</sequence>
<dbReference type="KEGG" id="oar:OA238_118p0390"/>
<evidence type="ECO:0000313" key="2">
    <source>
        <dbReference type="EMBL" id="AGI74735.1"/>
    </source>
</evidence>
<organism evidence="2 3">
    <name type="scientific">Octadecabacter arcticus 238</name>
    <dbReference type="NCBI Taxonomy" id="391616"/>
    <lineage>
        <taxon>Bacteria</taxon>
        <taxon>Pseudomonadati</taxon>
        <taxon>Pseudomonadota</taxon>
        <taxon>Alphaproteobacteria</taxon>
        <taxon>Rhodobacterales</taxon>
        <taxon>Roseobacteraceae</taxon>
        <taxon>Octadecabacter</taxon>
    </lineage>
</organism>
<dbReference type="AlphaFoldDB" id="M9RXV0"/>
<keyword evidence="1" id="KW-0472">Membrane</keyword>
<evidence type="ECO:0008006" key="4">
    <source>
        <dbReference type="Google" id="ProtNLM"/>
    </source>
</evidence>
<accession>M9RXV0</accession>
<gene>
    <name evidence="2" type="ORF">OA238_118p0390</name>
</gene>
<dbReference type="EMBL" id="CP003743">
    <property type="protein sequence ID" value="AGI74735.1"/>
    <property type="molecule type" value="Genomic_DNA"/>
</dbReference>
<dbReference type="InterPro" id="IPR036034">
    <property type="entry name" value="PDZ_sf"/>
</dbReference>
<keyword evidence="1" id="KW-0812">Transmembrane</keyword>
<dbReference type="RefSeq" id="WP_015497643.1">
    <property type="nucleotide sequence ID" value="NC_020909.1"/>
</dbReference>
<evidence type="ECO:0000313" key="3">
    <source>
        <dbReference type="Proteomes" id="UP000004688"/>
    </source>
</evidence>
<protein>
    <recommendedName>
        <fullName evidence="4">PDZ domain-containing protein</fullName>
    </recommendedName>
</protein>
<keyword evidence="1" id="KW-1133">Transmembrane helix</keyword>
<reference evidence="2 3" key="1">
    <citation type="journal article" date="2013" name="PLoS ONE">
        <title>Poles Apart: Arctic and Antarctic Octadecabacter strains Share High Genome Plasticity and a New Type of Xanthorhodopsin.</title>
        <authorList>
            <person name="Vollmers J."/>
            <person name="Voget S."/>
            <person name="Dietrich S."/>
            <person name="Gollnow K."/>
            <person name="Smits M."/>
            <person name="Meyer K."/>
            <person name="Brinkhoff T."/>
            <person name="Simon M."/>
            <person name="Daniel R."/>
        </authorList>
    </citation>
    <scope>NUCLEOTIDE SEQUENCE [LARGE SCALE GENOMIC DNA]</scope>
    <source>
        <strain evidence="2 3">238</strain>
        <plasmid evidence="3">Plasmid pOA238_118</plasmid>
    </source>
</reference>